<feature type="region of interest" description="Disordered" evidence="13">
    <location>
        <begin position="1266"/>
        <end position="1319"/>
    </location>
</feature>
<keyword evidence="8" id="KW-0226">DNA condensation</keyword>
<dbReference type="FunFam" id="3.40.50.300:FF:000481">
    <property type="entry name" value="Structural maintenance of chromosomes 4"/>
    <property type="match status" value="1"/>
</dbReference>
<dbReference type="InterPro" id="IPR027417">
    <property type="entry name" value="P-loop_NTPase"/>
</dbReference>
<evidence type="ECO:0000256" key="7">
    <source>
        <dbReference type="ARBA" id="ARBA00023054"/>
    </source>
</evidence>
<reference evidence="15" key="1">
    <citation type="submission" date="2022-01" db="EMBL/GenBank/DDBJ databases">
        <authorList>
            <person name="King R."/>
        </authorList>
    </citation>
    <scope>NUCLEOTIDE SEQUENCE</scope>
</reference>
<evidence type="ECO:0000256" key="9">
    <source>
        <dbReference type="ARBA" id="ARBA00023242"/>
    </source>
</evidence>
<dbReference type="Gene3D" id="3.40.50.300">
    <property type="entry name" value="P-loop containing nucleotide triphosphate hydrolases"/>
    <property type="match status" value="2"/>
</dbReference>
<feature type="compositionally biased region" description="Basic and acidic residues" evidence="13">
    <location>
        <begin position="1266"/>
        <end position="1285"/>
    </location>
</feature>
<protein>
    <recommendedName>
        <fullName evidence="11">Structural maintenance of chromosomes protein</fullName>
    </recommendedName>
</protein>
<dbReference type="SUPFAM" id="SSF75553">
    <property type="entry name" value="Smc hinge domain"/>
    <property type="match status" value="1"/>
</dbReference>
<evidence type="ECO:0000256" key="13">
    <source>
        <dbReference type="SAM" id="MobiDB-lite"/>
    </source>
</evidence>
<dbReference type="InterPro" id="IPR010935">
    <property type="entry name" value="SMC_hinge"/>
</dbReference>
<dbReference type="GO" id="GO:0005524">
    <property type="term" value="F:ATP binding"/>
    <property type="evidence" value="ECO:0007669"/>
    <property type="project" value="UniProtKB-KW"/>
</dbReference>
<dbReference type="Gene3D" id="1.20.1060.20">
    <property type="match status" value="1"/>
</dbReference>
<dbReference type="EMBL" id="OU895877">
    <property type="protein sequence ID" value="CAG9798363.1"/>
    <property type="molecule type" value="Genomic_DNA"/>
</dbReference>
<feature type="compositionally biased region" description="Acidic residues" evidence="13">
    <location>
        <begin position="11"/>
        <end position="30"/>
    </location>
</feature>
<evidence type="ECO:0000256" key="8">
    <source>
        <dbReference type="ARBA" id="ARBA00023067"/>
    </source>
</evidence>
<keyword evidence="6" id="KW-0067">ATP-binding</keyword>
<dbReference type="PANTHER" id="PTHR18937">
    <property type="entry name" value="STRUCTURAL MAINTENANCE OF CHROMOSOMES SMC FAMILY MEMBER"/>
    <property type="match status" value="1"/>
</dbReference>
<dbReference type="Pfam" id="PF06470">
    <property type="entry name" value="SMC_hinge"/>
    <property type="match status" value="1"/>
</dbReference>
<keyword evidence="3" id="KW-0132">Cell division</keyword>
<evidence type="ECO:0000256" key="1">
    <source>
        <dbReference type="ARBA" id="ARBA00004123"/>
    </source>
</evidence>
<name>A0A9N9RK61_9DIPT</name>
<dbReference type="PANTHER" id="PTHR18937:SF172">
    <property type="entry name" value="STRUCTURAL MAINTENANCE OF CHROMOSOMES PROTEIN"/>
    <property type="match status" value="1"/>
</dbReference>
<dbReference type="GO" id="GO:0051301">
    <property type="term" value="P:cell division"/>
    <property type="evidence" value="ECO:0007669"/>
    <property type="project" value="UniProtKB-KW"/>
</dbReference>
<feature type="region of interest" description="Disordered" evidence="13">
    <location>
        <begin position="1"/>
        <end position="36"/>
    </location>
</feature>
<dbReference type="InterPro" id="IPR003395">
    <property type="entry name" value="RecF/RecN/SMC_N"/>
</dbReference>
<comment type="similarity">
    <text evidence="2">Belongs to the SMC family. SMC4 subfamily.</text>
</comment>
<reference evidence="15" key="2">
    <citation type="submission" date="2022-10" db="EMBL/GenBank/DDBJ databases">
        <authorList>
            <consortium name="ENA_rothamsted_submissions"/>
            <consortium name="culmorum"/>
            <person name="King R."/>
        </authorList>
    </citation>
    <scope>NUCLEOTIDE SEQUENCE</scope>
</reference>
<feature type="coiled-coil region" evidence="12">
    <location>
        <begin position="1075"/>
        <end position="1112"/>
    </location>
</feature>
<keyword evidence="5" id="KW-0498">Mitosis</keyword>
<feature type="coiled-coil region" evidence="12">
    <location>
        <begin position="778"/>
        <end position="996"/>
    </location>
</feature>
<dbReference type="Pfam" id="PF02463">
    <property type="entry name" value="SMC_N"/>
    <property type="match status" value="1"/>
</dbReference>
<accession>A0A9N9RK61</accession>
<dbReference type="SUPFAM" id="SSF52540">
    <property type="entry name" value="P-loop containing nucleoside triphosphate hydrolases"/>
    <property type="match status" value="1"/>
</dbReference>
<feature type="region of interest" description="Disordered" evidence="13">
    <location>
        <begin position="363"/>
        <end position="413"/>
    </location>
</feature>
<dbReference type="InterPro" id="IPR036277">
    <property type="entry name" value="SMC_hinge_sf"/>
</dbReference>
<evidence type="ECO:0000259" key="14">
    <source>
        <dbReference type="SMART" id="SM00968"/>
    </source>
</evidence>
<proteinExistence type="inferred from homology"/>
<dbReference type="GO" id="GO:0007076">
    <property type="term" value="P:mitotic chromosome condensation"/>
    <property type="evidence" value="ECO:0007669"/>
    <property type="project" value="TreeGrafter"/>
</dbReference>
<evidence type="ECO:0000256" key="11">
    <source>
        <dbReference type="PIRNR" id="PIRNR005719"/>
    </source>
</evidence>
<feature type="coiled-coil region" evidence="12">
    <location>
        <begin position="242"/>
        <end position="269"/>
    </location>
</feature>
<gene>
    <name evidence="15" type="ORF">CHIRRI_LOCUS1346</name>
</gene>
<dbReference type="InterPro" id="IPR024704">
    <property type="entry name" value="SMC"/>
</dbReference>
<evidence type="ECO:0000256" key="12">
    <source>
        <dbReference type="SAM" id="Coils"/>
    </source>
</evidence>
<organism evidence="15 16">
    <name type="scientific">Chironomus riparius</name>
    <dbReference type="NCBI Taxonomy" id="315576"/>
    <lineage>
        <taxon>Eukaryota</taxon>
        <taxon>Metazoa</taxon>
        <taxon>Ecdysozoa</taxon>
        <taxon>Arthropoda</taxon>
        <taxon>Hexapoda</taxon>
        <taxon>Insecta</taxon>
        <taxon>Pterygota</taxon>
        <taxon>Neoptera</taxon>
        <taxon>Endopterygota</taxon>
        <taxon>Diptera</taxon>
        <taxon>Nematocera</taxon>
        <taxon>Chironomoidea</taxon>
        <taxon>Chironomidae</taxon>
        <taxon>Chironominae</taxon>
        <taxon>Chironomus</taxon>
    </lineage>
</organism>
<dbReference type="PIRSF" id="PIRSF005719">
    <property type="entry name" value="SMC"/>
    <property type="match status" value="1"/>
</dbReference>
<keyword evidence="4" id="KW-0547">Nucleotide-binding</keyword>
<evidence type="ECO:0000313" key="15">
    <source>
        <dbReference type="EMBL" id="CAG9798363.1"/>
    </source>
</evidence>
<dbReference type="SUPFAM" id="SSF57997">
    <property type="entry name" value="Tropomyosin"/>
    <property type="match status" value="1"/>
</dbReference>
<comment type="subcellular location">
    <subcellularLocation>
        <location evidence="1 11">Nucleus</location>
    </subcellularLocation>
</comment>
<sequence length="1319" mass="152258">MSNVKKRKAEDDLDHIEPADDDMEFSEDEEGGTRVGGIFIPPPVKAYCSAESKGPRMVITHIENTNFKSYANTVSVGPFHHRFSAVIGPNGSGKSNVIDSMLFVFGYRAQQIRSKKLSVLIHNSSKYPNINSCKVAVHFKQIVDKEDGTFEFVPNSEIVVARTAFKTNNSFYTINGKEKKFKEVAKLLETHGIDLLHNRFLILQGEVESIAMMKAKAQAPNETGLLEYLEDIIGTERYKKPLTQINERLEKLNEERTEKHNRCRLAEREMKDLELPMTQAVEYLKLENKLYQAQNLHLQLYISHKKQEIQKYEEEKKEAGEVLKEHDDKFDEIKKQRQEKEKIIHDEMKKYEELQTKIEEFKNMEAKARDKHQRVDAKMRETNTRRKDLKKQNDNEQKKLDQLRTLPERNQKEIDESQKIVERHMKEKDELEATLEENTKSLKNDTKPLQDEKEPLEKELGVLKASLDTLKADYTEAEKELEIIKKDETTEIRKYESLKHSFEDTKKQLEEKQETVEKLKVEIPQMKQQVVVKQDEVKGLQQEEQEVAVDLRKVRMKLEESRTNMQVAQSNNKVLNALMKEKQKGTIPGILGRLGDLGAIDKQYDVAISTCCGRLDNIVVTDVETATRCIQFLKDHNIGRATFIALDKVAHYINEYRKKKQYPQNVPRLVDLIKVEDERVLPAFYFSLFETLVARDMAQAREIAYGQTRYRVVTMNGEVIEISGTMSGGGRSKISGRMGQKVQTKSASRHSMSEKDIETLSAAAQVMQGKINDFQHRQGLLEEEIRKLNITISQKEQELKRLVLNVKSYAEQIPRLQEQLNKQKQKADSTKSDSAKVADLDKKVTKCKASFEKKSEEVEEIQTKVNAINAKIKDISDKKIKDVQTNIKKITQQIDKLTTNINKLTVEIRTTARNIQKAEERIEHNKNEVTECEASLHKMAEERTECIKDSEELAKRVEDMKKELEDATKDSSSTKKEIAALQKEEADGKMKRLELDDKLKTIEKSLKEQSVKVPQWEKKITALKLHKIPNEEMPDPPFRVYTDEELKQRKVNDTQYEITSLEEKLSVSKPNLGVIEDYNKKREAYLERINVLEDVTLRRNEMREALDSVKKKRFQEFTEGFQIISRKLKEMYQMITLGGDAELELVDSMDPFSEGIVFSVRPPKKSWKVITNLSGGEKTLSSLALVFALHYYKPSPLYFMDEIDAALDFKNVSIVANYINERTKNAQFIIISLRSNMFELADYLVGIYKVTDCTQSVTVRNDYKEKEFGTEHEKENQDENLKNHDTMIGTTSSQSLIKENSQIANNSQSSLEISNVSQN</sequence>
<dbReference type="OrthoDB" id="5575062at2759"/>
<feature type="domain" description="SMC hinge" evidence="14">
    <location>
        <begin position="588"/>
        <end position="704"/>
    </location>
</feature>
<feature type="compositionally biased region" description="Polar residues" evidence="13">
    <location>
        <begin position="1288"/>
        <end position="1319"/>
    </location>
</feature>
<dbReference type="SMART" id="SM00968">
    <property type="entry name" value="SMC_hinge"/>
    <property type="match status" value="1"/>
</dbReference>
<keyword evidence="7 12" id="KW-0175">Coiled coil</keyword>
<keyword evidence="10" id="KW-0131">Cell cycle</keyword>
<dbReference type="GO" id="GO:0000796">
    <property type="term" value="C:condensin complex"/>
    <property type="evidence" value="ECO:0007669"/>
    <property type="project" value="TreeGrafter"/>
</dbReference>
<evidence type="ECO:0000256" key="2">
    <source>
        <dbReference type="ARBA" id="ARBA00006005"/>
    </source>
</evidence>
<evidence type="ECO:0000256" key="3">
    <source>
        <dbReference type="ARBA" id="ARBA00022618"/>
    </source>
</evidence>
<evidence type="ECO:0000256" key="10">
    <source>
        <dbReference type="ARBA" id="ARBA00023306"/>
    </source>
</evidence>
<evidence type="ECO:0000256" key="6">
    <source>
        <dbReference type="ARBA" id="ARBA00022840"/>
    </source>
</evidence>
<dbReference type="Gene3D" id="3.30.70.1620">
    <property type="match status" value="1"/>
</dbReference>
<evidence type="ECO:0000256" key="4">
    <source>
        <dbReference type="ARBA" id="ARBA00022741"/>
    </source>
</evidence>
<dbReference type="Proteomes" id="UP001153620">
    <property type="component" value="Chromosome 1"/>
</dbReference>
<keyword evidence="9 11" id="KW-0539">Nucleus</keyword>
<evidence type="ECO:0000313" key="16">
    <source>
        <dbReference type="Proteomes" id="UP001153620"/>
    </source>
</evidence>
<dbReference type="Gene3D" id="1.10.287.1490">
    <property type="match status" value="2"/>
</dbReference>
<evidence type="ECO:0000256" key="5">
    <source>
        <dbReference type="ARBA" id="ARBA00022776"/>
    </source>
</evidence>
<dbReference type="GO" id="GO:0016887">
    <property type="term" value="F:ATP hydrolysis activity"/>
    <property type="evidence" value="ECO:0007669"/>
    <property type="project" value="InterPro"/>
</dbReference>
<keyword evidence="16" id="KW-1185">Reference proteome</keyword>
<dbReference type="GO" id="GO:0005634">
    <property type="term" value="C:nucleus"/>
    <property type="evidence" value="ECO:0007669"/>
    <property type="project" value="UniProtKB-SubCell"/>
</dbReference>
<dbReference type="FunFam" id="3.40.50.300:FF:000585">
    <property type="entry name" value="Structural maintenance of chromosomes 4"/>
    <property type="match status" value="1"/>
</dbReference>